<reference evidence="3" key="1">
    <citation type="submission" date="2022-07" db="EMBL/GenBank/DDBJ databases">
        <title>Fungi with potential for degradation of polypropylene.</title>
        <authorList>
            <person name="Gostincar C."/>
        </authorList>
    </citation>
    <scope>NUCLEOTIDE SEQUENCE</scope>
    <source>
        <strain evidence="3">EXF-13287</strain>
    </source>
</reference>
<evidence type="ECO:0000313" key="4">
    <source>
        <dbReference type="Proteomes" id="UP001174691"/>
    </source>
</evidence>
<keyword evidence="2" id="KW-1133">Transmembrane helix</keyword>
<dbReference type="Proteomes" id="UP001174691">
    <property type="component" value="Unassembled WGS sequence"/>
</dbReference>
<accession>A0AA38RI36</accession>
<gene>
    <name evidence="3" type="ORF">NKR19_g5385</name>
</gene>
<dbReference type="EMBL" id="JANBVN010000073">
    <property type="protein sequence ID" value="KAJ9150161.1"/>
    <property type="molecule type" value="Genomic_DNA"/>
</dbReference>
<keyword evidence="4" id="KW-1185">Reference proteome</keyword>
<proteinExistence type="predicted"/>
<dbReference type="PANTHER" id="PTHR31806:SF8">
    <property type="entry name" value="TRANSPORTER, PUTATIVE (AFU_ORTHOLOGUE AFUA_2G03000)-RELATED"/>
    <property type="match status" value="1"/>
</dbReference>
<dbReference type="Gene3D" id="1.10.4160.10">
    <property type="entry name" value="Hydantoin permease"/>
    <property type="match status" value="1"/>
</dbReference>
<dbReference type="PANTHER" id="PTHR31806">
    <property type="entry name" value="PURINE-CYTOSINE PERMEASE FCY2-RELATED"/>
    <property type="match status" value="1"/>
</dbReference>
<feature type="transmembrane region" description="Helical" evidence="2">
    <location>
        <begin position="40"/>
        <end position="63"/>
    </location>
</feature>
<dbReference type="InterPro" id="IPR026030">
    <property type="entry name" value="Pur-cyt_permease_Fcy2/21/22"/>
</dbReference>
<dbReference type="GO" id="GO:0005886">
    <property type="term" value="C:plasma membrane"/>
    <property type="evidence" value="ECO:0007669"/>
    <property type="project" value="TreeGrafter"/>
</dbReference>
<feature type="transmembrane region" description="Helical" evidence="2">
    <location>
        <begin position="83"/>
        <end position="103"/>
    </location>
</feature>
<feature type="transmembrane region" description="Helical" evidence="2">
    <location>
        <begin position="229"/>
        <end position="249"/>
    </location>
</feature>
<name>A0AA38RI36_9PEZI</name>
<evidence type="ECO:0000256" key="1">
    <source>
        <dbReference type="ARBA" id="ARBA00022448"/>
    </source>
</evidence>
<dbReference type="GO" id="GO:0022857">
    <property type="term" value="F:transmembrane transporter activity"/>
    <property type="evidence" value="ECO:0007669"/>
    <property type="project" value="InterPro"/>
</dbReference>
<feature type="transmembrane region" description="Helical" evidence="2">
    <location>
        <begin position="152"/>
        <end position="172"/>
    </location>
</feature>
<feature type="transmembrane region" description="Helical" evidence="2">
    <location>
        <begin position="123"/>
        <end position="145"/>
    </location>
</feature>
<sequence>MIIGPFGALFGSACSGYTSTFGPMSGNRTLVTARYTMGWWPSRLCVLLNIVIMLGYGLVDILAAGQILSAVNGAGLSHVYERYAWMPQLAALFILAGVAEPDFNASTVTDGAEEEVAADRMSYFWLCAASTIAWSPATADFYVYFLPNTSRWMTWLCKTVGITMSVSISILFDAGLGSGLLSKKSWSDAYDVSMGALIVELTLVEEFLFRRRRDGYDWTAWNDPKRLPIGLAALAAFLIGWVGAVLGMWQTYFTGPLAKLVGEGIDMGMPVGATWAVLVFVPLSWLELKYVGR</sequence>
<evidence type="ECO:0008006" key="5">
    <source>
        <dbReference type="Google" id="ProtNLM"/>
    </source>
</evidence>
<feature type="transmembrane region" description="Helical" evidence="2">
    <location>
        <begin position="269"/>
        <end position="288"/>
    </location>
</feature>
<evidence type="ECO:0000313" key="3">
    <source>
        <dbReference type="EMBL" id="KAJ9150161.1"/>
    </source>
</evidence>
<comment type="caution">
    <text evidence="3">The sequence shown here is derived from an EMBL/GenBank/DDBJ whole genome shotgun (WGS) entry which is preliminary data.</text>
</comment>
<protein>
    <recommendedName>
        <fullName evidence="5">Purine-cytosine permease FCY21</fullName>
    </recommendedName>
</protein>
<evidence type="ECO:0000256" key="2">
    <source>
        <dbReference type="SAM" id="Phobius"/>
    </source>
</evidence>
<dbReference type="AlphaFoldDB" id="A0AA38RI36"/>
<dbReference type="GO" id="GO:0000329">
    <property type="term" value="C:fungal-type vacuole membrane"/>
    <property type="evidence" value="ECO:0007669"/>
    <property type="project" value="TreeGrafter"/>
</dbReference>
<keyword evidence="1" id="KW-0813">Transport</keyword>
<keyword evidence="2" id="KW-0472">Membrane</keyword>
<organism evidence="3 4">
    <name type="scientific">Coniochaeta hoffmannii</name>
    <dbReference type="NCBI Taxonomy" id="91930"/>
    <lineage>
        <taxon>Eukaryota</taxon>
        <taxon>Fungi</taxon>
        <taxon>Dikarya</taxon>
        <taxon>Ascomycota</taxon>
        <taxon>Pezizomycotina</taxon>
        <taxon>Sordariomycetes</taxon>
        <taxon>Sordariomycetidae</taxon>
        <taxon>Coniochaetales</taxon>
        <taxon>Coniochaetaceae</taxon>
        <taxon>Coniochaeta</taxon>
    </lineage>
</organism>
<keyword evidence="2" id="KW-0812">Transmembrane</keyword>